<feature type="region of interest" description="Disordered" evidence="5">
    <location>
        <begin position="207"/>
        <end position="256"/>
    </location>
</feature>
<dbReference type="PANTHER" id="PTHR39490:SF8">
    <property type="entry name" value="ZINC FINGER FYVE DOMAIN-CONTAINING PROTEIN 21"/>
    <property type="match status" value="1"/>
</dbReference>
<feature type="compositionally biased region" description="Polar residues" evidence="5">
    <location>
        <begin position="787"/>
        <end position="798"/>
    </location>
</feature>
<evidence type="ECO:0000256" key="4">
    <source>
        <dbReference type="PROSITE-ProRule" id="PRU00091"/>
    </source>
</evidence>
<dbReference type="Gene3D" id="3.30.40.10">
    <property type="entry name" value="Zinc/RING finger domain, C3HC4 (zinc finger)"/>
    <property type="match status" value="1"/>
</dbReference>
<feature type="compositionally biased region" description="Polar residues" evidence="5">
    <location>
        <begin position="1401"/>
        <end position="1419"/>
    </location>
</feature>
<feature type="compositionally biased region" description="Basic and acidic residues" evidence="5">
    <location>
        <begin position="867"/>
        <end position="883"/>
    </location>
</feature>
<feature type="region of interest" description="Disordered" evidence="5">
    <location>
        <begin position="617"/>
        <end position="712"/>
    </location>
</feature>
<dbReference type="SMART" id="SM00064">
    <property type="entry name" value="FYVE"/>
    <property type="match status" value="1"/>
</dbReference>
<feature type="compositionally biased region" description="Low complexity" evidence="5">
    <location>
        <begin position="245"/>
        <end position="256"/>
    </location>
</feature>
<feature type="region of interest" description="Disordered" evidence="5">
    <location>
        <begin position="67"/>
        <end position="126"/>
    </location>
</feature>
<dbReference type="InterPro" id="IPR052113">
    <property type="entry name" value="FYVE-type_Zinc_Finger"/>
</dbReference>
<feature type="compositionally biased region" description="Low complexity" evidence="5">
    <location>
        <begin position="660"/>
        <end position="676"/>
    </location>
</feature>
<feature type="domain" description="FYVE-type" evidence="6">
    <location>
        <begin position="10"/>
        <end position="47"/>
    </location>
</feature>
<comment type="caution">
    <text evidence="7">The sequence shown here is derived from an EMBL/GenBank/DDBJ whole genome shotgun (WGS) entry which is preliminary data.</text>
</comment>
<dbReference type="OrthoDB" id="267758at2759"/>
<dbReference type="GO" id="GO:0008270">
    <property type="term" value="F:zinc ion binding"/>
    <property type="evidence" value="ECO:0007669"/>
    <property type="project" value="UniProtKB-KW"/>
</dbReference>
<gene>
    <name evidence="7" type="ORF">ABB37_00925</name>
</gene>
<keyword evidence="1" id="KW-0479">Metal-binding</keyword>
<evidence type="ECO:0000256" key="5">
    <source>
        <dbReference type="SAM" id="MobiDB-lite"/>
    </source>
</evidence>
<protein>
    <recommendedName>
        <fullName evidence="6">FYVE-type domain-containing protein</fullName>
    </recommendedName>
</protein>
<keyword evidence="3" id="KW-0862">Zinc</keyword>
<dbReference type="GeneID" id="26901222"/>
<feature type="compositionally biased region" description="Low complexity" evidence="5">
    <location>
        <begin position="447"/>
        <end position="467"/>
    </location>
</feature>
<feature type="compositionally biased region" description="Polar residues" evidence="5">
    <location>
        <begin position="638"/>
        <end position="651"/>
    </location>
</feature>
<dbReference type="Pfam" id="PF01363">
    <property type="entry name" value="FYVE"/>
    <property type="match status" value="1"/>
</dbReference>
<dbReference type="RefSeq" id="XP_015665322.1">
    <property type="nucleotide sequence ID" value="XM_015797314.1"/>
</dbReference>
<evidence type="ECO:0000256" key="1">
    <source>
        <dbReference type="ARBA" id="ARBA00022723"/>
    </source>
</evidence>
<feature type="region of interest" description="Disordered" evidence="5">
    <location>
        <begin position="445"/>
        <end position="467"/>
    </location>
</feature>
<dbReference type="InterPro" id="IPR000306">
    <property type="entry name" value="Znf_FYVE"/>
</dbReference>
<evidence type="ECO:0000313" key="7">
    <source>
        <dbReference type="EMBL" id="KPA86883.1"/>
    </source>
</evidence>
<dbReference type="CDD" id="cd00065">
    <property type="entry name" value="FYVE_like_SF"/>
    <property type="match status" value="1"/>
</dbReference>
<evidence type="ECO:0000256" key="3">
    <source>
        <dbReference type="ARBA" id="ARBA00022833"/>
    </source>
</evidence>
<feature type="region of interest" description="Disordered" evidence="5">
    <location>
        <begin position="1392"/>
        <end position="1446"/>
    </location>
</feature>
<feature type="region of interest" description="Disordered" evidence="5">
    <location>
        <begin position="349"/>
        <end position="392"/>
    </location>
</feature>
<dbReference type="InterPro" id="IPR017455">
    <property type="entry name" value="Znf_FYVE-rel"/>
</dbReference>
<proteinExistence type="predicted"/>
<keyword evidence="2 4" id="KW-0863">Zinc-finger</keyword>
<dbReference type="OMA" id="WYLCRVC"/>
<feature type="compositionally biased region" description="Low complexity" evidence="5">
    <location>
        <begin position="689"/>
        <end position="698"/>
    </location>
</feature>
<feature type="region of interest" description="Disordered" evidence="5">
    <location>
        <begin position="487"/>
        <end position="527"/>
    </location>
</feature>
<sequence length="1752" mass="180538">MLHPCSWRDDTSVERCCQCATVFTFFRRRHHCRHCGGVFCGVCSGQRLWLRPWPGAAAPAAPVAFSSRPAGGESISAANSKRGTGSGAGVRAPLASADTHTPGQAHPSPFPSDSLGSGAASSGSRAPSAVSAATVVTPASVTLHTAARAEARREPSSSPTVDAIQLSPAQAASAQTGVSAADVSLGGSHGDSKCDGVATMEHHRTDADAVEGSCGSAVGLTSSSTEAESRADGSQAPAQDMDEGSPSLSPPASTSTLPIMPTQPTLSDAAGCAANASAAAAAATNFASAVFSGVSDSRHGSEALFTPCTYAVSPTAVAGDVTPQIWSTPLAASGLEYLSSIAQCWTRAARPSPGSDEATLESLPQDRSDLQPGVVHTDNNPPPRSDATTSTSGISHADAVAYASASYHVEVDQRSITWYLCRVCRGCYNDLSDTILAADEHDPFLSQQQQQQRQRQPPHDPSAADSAAAITVPPLWQYVRLSSSSRIRRTRSDRHVPQQHERYHQQVPESRSVTATAPPSSPSTSMKLPLSSTWARLHACVSLPPSPVTLAVQLATVSASTAAAATAAAEGPNDNASVVPPPPPVLNPHDLLRSRDSPSIMHVQPLVQRVTTAALRGQRTAPPLSGVPGLPARPYGPSTVTADGSRFSSPASAGHACDVSAMSGSSASLQQLSRQSTELASPSRPPHQQRPQQQQQQRITRAGIVTPPRRRLISIGNSAGHVRQAVAIARRRRRIAVILIDEREPVEADGAFFGDRAGFARASRDCSASGERRGAPPPQQQQQQPQLTPGTDNSSAAGATSPYGSPLYTNTAAVGFDNVNDSEAKQRRRMNPSALIATHTGAALAVAANSLHTLGGQSTLTESLTTEGREAQRSNRNDAAHLKASDASRRLHLSIVVDLEEDNEAALIQGQENEVLRGLPPGDWLLPALPPEAAAPGSNPLHTNNNSLCTTVSAADRVNDTAALNAAPSRTSHARESLSILTDPALATPSRPIACAGGSTTDDGAGAAATPKHTSFSAATTAASHDHVSSAAVVLPESGACVLNALFRELGAVTHPYTTPVTPVLNAPTPTFSAAAAASGTCLFSPLSSNGASKTFFMDPMLTGVVPQAGWGTGPRSYAAQRQALVRDMLLRQQRAIAAAAAASNATTSGVPPSAGTHTWSNASMGNVLTSGSTFSAAAATPRVGGLPTTPPHERVTAPVNVFFQLRSPTEDAVFMPTAASTAAAATSASTTPPLSISILPVTTQIEMIGIPIDVSATSPHPALKTVPTSASNFAASRNIPAGGSSAAAFSNSQGVAGATRPFTFSEFLPQLAKLSTNLDGYLVVVLRCGSRGGSGAATSASPTLNATAMDDIAQFSANRRARRGSMSGALPSEMTGLSLFPALSCEGDAHANSGRLGEESSVNSGSASYTFGNPNSPIAPSVATTTATTARGRPHEKSVNAREPSCGCRRARVADPFGGPPLRLLYQQLQSCGVTQPALSVVDVCEDLTFNDVEQSPGSAFSCGSPVRECIGFPHDTFMNSNVNNTSLLNKSVATAAAATTTSPVDTSQESPSSPLSAVFPVSSSSAFLLVPALQRAVALVGDSTSKPERGEQPDKFMLPCSLQDTRERHGSADFTPPTITRNSRNTYNDSANKHELRRLAAQEHAMSSLRTAAHQLGLPYSSMVYPTRGGTAAQSTGTGGGDGSGFPAEPPLRSSRVPGVAAAGEKSSCSSCGGNCSGSINSSAVGNALLSRGLESLMATMVHRDLTAQQ</sequence>
<feature type="region of interest" description="Disordered" evidence="5">
    <location>
        <begin position="861"/>
        <end position="883"/>
    </location>
</feature>
<feature type="region of interest" description="Disordered" evidence="5">
    <location>
        <begin position="1671"/>
        <end position="1702"/>
    </location>
</feature>
<organism evidence="7 8">
    <name type="scientific">Leptomonas pyrrhocoris</name>
    <name type="common">Firebug parasite</name>
    <dbReference type="NCBI Taxonomy" id="157538"/>
    <lineage>
        <taxon>Eukaryota</taxon>
        <taxon>Discoba</taxon>
        <taxon>Euglenozoa</taxon>
        <taxon>Kinetoplastea</taxon>
        <taxon>Metakinetoplastina</taxon>
        <taxon>Trypanosomatida</taxon>
        <taxon>Trypanosomatidae</taxon>
        <taxon>Leishmaniinae</taxon>
        <taxon>Leptomonas</taxon>
    </lineage>
</organism>
<evidence type="ECO:0000313" key="8">
    <source>
        <dbReference type="Proteomes" id="UP000037923"/>
    </source>
</evidence>
<keyword evidence="8" id="KW-1185">Reference proteome</keyword>
<dbReference type="InterPro" id="IPR011011">
    <property type="entry name" value="Znf_FYVE_PHD"/>
</dbReference>
<reference evidence="7 8" key="1">
    <citation type="submission" date="2015-07" db="EMBL/GenBank/DDBJ databases">
        <title>High-quality genome of monoxenous trypanosomatid Leptomonas pyrrhocoris.</title>
        <authorList>
            <person name="Flegontov P."/>
            <person name="Butenko A."/>
            <person name="Firsov S."/>
            <person name="Vlcek C."/>
            <person name="Logacheva M.D."/>
            <person name="Field M."/>
            <person name="Filatov D."/>
            <person name="Flegontova O."/>
            <person name="Gerasimov E."/>
            <person name="Jackson A.P."/>
            <person name="Kelly S."/>
            <person name="Opperdoes F."/>
            <person name="O'Reilly A."/>
            <person name="Votypka J."/>
            <person name="Yurchenko V."/>
            <person name="Lukes J."/>
        </authorList>
    </citation>
    <scope>NUCLEOTIDE SEQUENCE [LARGE SCALE GENOMIC DNA]</scope>
    <source>
        <strain evidence="7">H10</strain>
    </source>
</reference>
<feature type="compositionally biased region" description="Low complexity" evidence="5">
    <location>
        <begin position="514"/>
        <end position="525"/>
    </location>
</feature>
<dbReference type="PROSITE" id="PS50178">
    <property type="entry name" value="ZF_FYVE"/>
    <property type="match status" value="1"/>
</dbReference>
<dbReference type="Proteomes" id="UP000037923">
    <property type="component" value="Unassembled WGS sequence"/>
</dbReference>
<evidence type="ECO:0000256" key="2">
    <source>
        <dbReference type="ARBA" id="ARBA00022771"/>
    </source>
</evidence>
<dbReference type="EMBL" id="LGTL01000001">
    <property type="protein sequence ID" value="KPA86883.1"/>
    <property type="molecule type" value="Genomic_DNA"/>
</dbReference>
<feature type="compositionally biased region" description="Polar residues" evidence="5">
    <location>
        <begin position="1619"/>
        <end position="1630"/>
    </location>
</feature>
<feature type="region of interest" description="Disordered" evidence="5">
    <location>
        <begin position="1609"/>
        <end position="1630"/>
    </location>
</feature>
<evidence type="ECO:0000259" key="6">
    <source>
        <dbReference type="PROSITE" id="PS50178"/>
    </source>
</evidence>
<dbReference type="SUPFAM" id="SSF57903">
    <property type="entry name" value="FYVE/PHD zinc finger"/>
    <property type="match status" value="1"/>
</dbReference>
<dbReference type="InterPro" id="IPR013083">
    <property type="entry name" value="Znf_RING/FYVE/PHD"/>
</dbReference>
<feature type="region of interest" description="Disordered" evidence="5">
    <location>
        <begin position="763"/>
        <end position="804"/>
    </location>
</feature>
<feature type="compositionally biased region" description="Low complexity" evidence="5">
    <location>
        <begin position="112"/>
        <end position="126"/>
    </location>
</feature>
<dbReference type="PANTHER" id="PTHR39490">
    <property type="entry name" value="ARRESTIN DOMAIN-CONTAINING PROTEIN D"/>
    <property type="match status" value="1"/>
</dbReference>
<feature type="compositionally biased region" description="Basic and acidic residues" evidence="5">
    <location>
        <begin position="493"/>
        <end position="504"/>
    </location>
</feature>
<name>A0A0M9GBH8_LEPPY</name>
<accession>A0A0M9GBH8</accession>
<dbReference type="VEuPathDB" id="TriTrypDB:LpyrH10_01_9250"/>